<proteinExistence type="inferred from homology"/>
<evidence type="ECO:0000256" key="6">
    <source>
        <dbReference type="ARBA" id="ARBA00023295"/>
    </source>
</evidence>
<dbReference type="PIRSF" id="PIRSF001093">
    <property type="entry name" value="B-hxosamndse_ab_euk"/>
    <property type="match status" value="1"/>
</dbReference>
<dbReference type="PRINTS" id="PR00738">
    <property type="entry name" value="GLHYDRLASE20"/>
</dbReference>
<dbReference type="FunFam" id="3.20.20.80:FF:000063">
    <property type="entry name" value="Beta-hexosaminidase"/>
    <property type="match status" value="1"/>
</dbReference>
<organism evidence="12 13">
    <name type="scientific">Sungouiella intermedia</name>
    <dbReference type="NCBI Taxonomy" id="45354"/>
    <lineage>
        <taxon>Eukaryota</taxon>
        <taxon>Fungi</taxon>
        <taxon>Dikarya</taxon>
        <taxon>Ascomycota</taxon>
        <taxon>Saccharomycotina</taxon>
        <taxon>Pichiomycetes</taxon>
        <taxon>Metschnikowiaceae</taxon>
        <taxon>Sungouiella</taxon>
    </lineage>
</organism>
<evidence type="ECO:0000313" key="12">
    <source>
        <dbReference type="EMBL" id="SGZ52265.1"/>
    </source>
</evidence>
<dbReference type="CDD" id="cd06562">
    <property type="entry name" value="GH20_HexA_HexB-like"/>
    <property type="match status" value="1"/>
</dbReference>
<accession>A0A1L0BLM3</accession>
<dbReference type="SUPFAM" id="SSF51445">
    <property type="entry name" value="(Trans)glycosidases"/>
    <property type="match status" value="1"/>
</dbReference>
<keyword evidence="3 9" id="KW-0732">Signal</keyword>
<dbReference type="Gene3D" id="3.30.379.10">
    <property type="entry name" value="Chitobiase/beta-hexosaminidase domain 2-like"/>
    <property type="match status" value="1"/>
</dbReference>
<dbReference type="AlphaFoldDB" id="A0A1L0BLM3"/>
<comment type="catalytic activity">
    <reaction evidence="1 7">
        <text>Hydrolysis of terminal non-reducing N-acetyl-D-hexosamine residues in N-acetyl-beta-D-hexosaminides.</text>
        <dbReference type="EC" id="3.2.1.52"/>
    </reaction>
</comment>
<feature type="signal peptide" evidence="9">
    <location>
        <begin position="1"/>
        <end position="20"/>
    </location>
</feature>
<evidence type="ECO:0000259" key="11">
    <source>
        <dbReference type="Pfam" id="PF14845"/>
    </source>
</evidence>
<dbReference type="GO" id="GO:0030203">
    <property type="term" value="P:glycosaminoglycan metabolic process"/>
    <property type="evidence" value="ECO:0007669"/>
    <property type="project" value="TreeGrafter"/>
</dbReference>
<evidence type="ECO:0000256" key="9">
    <source>
        <dbReference type="SAM" id="SignalP"/>
    </source>
</evidence>
<dbReference type="Gene3D" id="3.20.20.80">
    <property type="entry name" value="Glycosidases"/>
    <property type="match status" value="1"/>
</dbReference>
<sequence>MKQAQWNKLITLVSLGQVAAFEIRSNPLPAPQNITWGTFSPHEISRSVSILVDPPIEFVEDAYRKAMHSLWHMKWLPATWEKPMPSYPLNASTITNENEARGEKLALSLTENIVLTQIVISVVNDSLVLQMGVDESYFMNVSKGSNVIEILAETPWGALHALSTLNQIVFYDECCDKFYLELNVQIKDWPLYPHRGVLIDSGRNFLTIESILDQIDILALAKMNVLHWHLVDSQSWPLVLNSYPEMSKDAYSESEVYEMSDIRYIISYGKLKGVRVIPELDMPGHSRAGYTALNKSILACENTWWSNDAWSEGTAVEPPPGQLEILKNETYEVVEGIYKDLSELFEDNIFHVGADELQANCYNYSTVTQEWFALNSSRTLKDLSQYWVDRAVPILMSVPNRRLMMWEDILTSPEGAFTVPQDTILQTWSASNANVQVLTSRGYDVIISANDFLYLDCGYGGWVTNDPRYVQTCGNDDFNQGLGGSWCGPYKTWQRIYNFNITTNLTAEQLQHVLGAEAALWSEQVDSVVLTSKLWPRSAALAENLWSGNVDQTTGRLRTNWMTLRILNFREFLLALGYSVSPLVPRFCLKNPHACDLYRNQTIMDEPWK</sequence>
<dbReference type="GO" id="GO:0016231">
    <property type="term" value="F:beta-N-acetylglucosaminidase activity"/>
    <property type="evidence" value="ECO:0007669"/>
    <property type="project" value="TreeGrafter"/>
</dbReference>
<dbReference type="SUPFAM" id="SSF55545">
    <property type="entry name" value="beta-N-acetylhexosaminidase-like domain"/>
    <property type="match status" value="1"/>
</dbReference>
<evidence type="ECO:0000256" key="3">
    <source>
        <dbReference type="ARBA" id="ARBA00022729"/>
    </source>
</evidence>
<dbReference type="InterPro" id="IPR017853">
    <property type="entry name" value="GH"/>
</dbReference>
<feature type="domain" description="Glycoside hydrolase family 20 catalytic" evidence="10">
    <location>
        <begin position="192"/>
        <end position="548"/>
    </location>
</feature>
<evidence type="ECO:0000256" key="1">
    <source>
        <dbReference type="ARBA" id="ARBA00001231"/>
    </source>
</evidence>
<evidence type="ECO:0000256" key="2">
    <source>
        <dbReference type="ARBA" id="ARBA00006285"/>
    </source>
</evidence>
<dbReference type="EC" id="3.2.1.52" evidence="7"/>
<keyword evidence="6 7" id="KW-0326">Glycosidase</keyword>
<name>A0A1L0BLM3_9ASCO</name>
<dbReference type="InterPro" id="IPR029018">
    <property type="entry name" value="Hex-like_dom2"/>
</dbReference>
<feature type="chain" id="PRO_5013358124" description="Beta-hexosaminidase" evidence="9">
    <location>
        <begin position="21"/>
        <end position="609"/>
    </location>
</feature>
<feature type="active site" description="Proton donor" evidence="8">
    <location>
        <position position="356"/>
    </location>
</feature>
<dbReference type="EMBL" id="LT635765">
    <property type="protein sequence ID" value="SGZ52265.1"/>
    <property type="molecule type" value="Genomic_DNA"/>
</dbReference>
<dbReference type="InterPro" id="IPR025705">
    <property type="entry name" value="Beta_hexosaminidase_sua/sub"/>
</dbReference>
<gene>
    <name evidence="12" type="ORF">SAMEA4029009_CIC11G00000002337</name>
</gene>
<dbReference type="Pfam" id="PF14845">
    <property type="entry name" value="Glycohydro_20b2"/>
    <property type="match status" value="1"/>
</dbReference>
<protein>
    <recommendedName>
        <fullName evidence="7">Beta-hexosaminidase</fullName>
        <ecNumber evidence="7">3.2.1.52</ecNumber>
    </recommendedName>
</protein>
<evidence type="ECO:0000256" key="5">
    <source>
        <dbReference type="ARBA" id="ARBA00023180"/>
    </source>
</evidence>
<dbReference type="Proteomes" id="UP000182259">
    <property type="component" value="Chromosome II"/>
</dbReference>
<dbReference type="PANTHER" id="PTHR22600:SF26">
    <property type="entry name" value="BETA-N-ACETYLHEXOSAMINIDASE"/>
    <property type="match status" value="1"/>
</dbReference>
<dbReference type="GO" id="GO:0016020">
    <property type="term" value="C:membrane"/>
    <property type="evidence" value="ECO:0007669"/>
    <property type="project" value="TreeGrafter"/>
</dbReference>
<feature type="domain" description="Beta-hexosaminidase eukaryotic type N-terminal" evidence="11">
    <location>
        <begin position="27"/>
        <end position="168"/>
    </location>
</feature>
<dbReference type="InterPro" id="IPR029019">
    <property type="entry name" value="HEX_eukaryotic_N"/>
</dbReference>
<evidence type="ECO:0000259" key="10">
    <source>
        <dbReference type="Pfam" id="PF00728"/>
    </source>
</evidence>
<evidence type="ECO:0000256" key="4">
    <source>
        <dbReference type="ARBA" id="ARBA00022801"/>
    </source>
</evidence>
<keyword evidence="5" id="KW-0325">Glycoprotein</keyword>
<reference evidence="12 13" key="1">
    <citation type="submission" date="2016-10" db="EMBL/GenBank/DDBJ databases">
        <authorList>
            <person name="de Groot N.N."/>
        </authorList>
    </citation>
    <scope>NUCLEOTIDE SEQUENCE [LARGE SCALE GENOMIC DNA]</scope>
    <source>
        <strain evidence="12 13">PYCC 4715</strain>
    </source>
</reference>
<comment type="similarity">
    <text evidence="2 7">Belongs to the glycosyl hydrolase 20 family.</text>
</comment>
<evidence type="ECO:0000256" key="7">
    <source>
        <dbReference type="PIRNR" id="PIRNR001093"/>
    </source>
</evidence>
<keyword evidence="4 7" id="KW-0378">Hydrolase</keyword>
<dbReference type="InterPro" id="IPR015883">
    <property type="entry name" value="Glyco_hydro_20_cat"/>
</dbReference>
<evidence type="ECO:0000256" key="8">
    <source>
        <dbReference type="PIRSR" id="PIRSR001093-1"/>
    </source>
</evidence>
<dbReference type="GO" id="GO:0005975">
    <property type="term" value="P:carbohydrate metabolic process"/>
    <property type="evidence" value="ECO:0007669"/>
    <property type="project" value="InterPro"/>
</dbReference>
<dbReference type="Pfam" id="PF00728">
    <property type="entry name" value="Glyco_hydro_20"/>
    <property type="match status" value="1"/>
</dbReference>
<dbReference type="PANTHER" id="PTHR22600">
    <property type="entry name" value="BETA-HEXOSAMINIDASE"/>
    <property type="match status" value="1"/>
</dbReference>
<evidence type="ECO:0000313" key="13">
    <source>
        <dbReference type="Proteomes" id="UP000182259"/>
    </source>
</evidence>